<evidence type="ECO:0000313" key="5">
    <source>
        <dbReference type="Proteomes" id="UP000419144"/>
    </source>
</evidence>
<dbReference type="InterPro" id="IPR035892">
    <property type="entry name" value="C2_domain_sf"/>
</dbReference>
<comment type="caution">
    <text evidence="4">The sequence shown here is derived from an EMBL/GenBank/DDBJ whole genome shotgun (WGS) entry which is preliminary data.</text>
</comment>
<dbReference type="GO" id="GO:0030527">
    <property type="term" value="F:structural constituent of chromatin"/>
    <property type="evidence" value="ECO:0007669"/>
    <property type="project" value="TreeGrafter"/>
</dbReference>
<feature type="coiled-coil region" evidence="1">
    <location>
        <begin position="593"/>
        <end position="627"/>
    </location>
</feature>
<dbReference type="AlphaFoldDB" id="A0A640KLS6"/>
<sequence length="978" mass="105835">MHVRCKTQGSSALCVMQRHTATAAKPGRDLEDHLQRALHENTILKLQKNELEEKLKKVQTQFRRLASDWRRAQQSGAAVYLASESSPCSATQPARPHSAAEAAIRGASATPSLKGTLPPLNPHQVAHTSAGTSSDTAKQWKKQASSPITTTNVAGVSEAELAACKAALAHAQLELQQVRAAAQAAAKAQTTTLAASSNSTTKSTDASAAALAAAKQEAAQLRSELQKARDELNAALLGQRQLQTQPSEVMQGLQQQLEAQYRASIDTLAHEKQELSLRVRLMEADRQATNSVVAGSPDPMDMVTLQGEVHRKASEATLLNSRLQYAQGQVETLKSECNRLIEELKEAHTAHADTKKALFTVEHEAASLRTRCESMTELELALQRKREECTNIEQELLKLVGSLQTCQRETEAAVRLEFSSRLTEVQEMRDTAERERRETERKLLNSQHDLSELRRRLESTQEDLQLYRGQVEKLEKEKSVMSAQIAFAGHTAAAVAAAGVDLTDDDVHRALAVAAIKKRGSRIPQRDVGVSGAGAATAGGGAADSSRGDAHAAGAAPAKEAREALDLFEALSWDGEWEQGQMREALATAAMDLELAETRCQQMAEQVEQSREMLRKVSDERDMLLEESIALRGRVAHVQTIFAKQQLQAYRAAATASGLDSEGLITFSIRGLQSQETAMCRSLGIANLKSPVSFFFTLEGLADYEAMMGPTLHALDDVVDVRFQYDGLAKDAVTLATIEHTIFCFQLHCAEGETSRLVAMAELPGASLLNAREVSVEDTLNLIDGEGQKVGSILVEFCCARLVLPILLGAPLSDPRAGLSSFTLSAQEIKAAMVALRTVRYLRIQVFRAEGLAGSAEAGTAPQPYVFYTATSPLGALNCVRDTVVHPSSRAFTTDPVFDATPVDHRVIVDPALIRFIACGVVSFVLFDERAANVQSNLGVVAVALRPLLNSPHDTIRATEKLHPQGTLNVGLSWVSGV</sequence>
<proteinExistence type="predicted"/>
<evidence type="ECO:0000256" key="1">
    <source>
        <dbReference type="SAM" id="Coils"/>
    </source>
</evidence>
<feature type="region of interest" description="Disordered" evidence="2">
    <location>
        <begin position="525"/>
        <end position="556"/>
    </location>
</feature>
<feature type="coiled-coil region" evidence="1">
    <location>
        <begin position="161"/>
        <end position="238"/>
    </location>
</feature>
<name>A0A640KLS6_LEITA</name>
<feature type="domain" description="C2" evidence="3">
    <location>
        <begin position="816"/>
        <end position="958"/>
    </location>
</feature>
<dbReference type="Gene3D" id="2.60.40.150">
    <property type="entry name" value="C2 domain"/>
    <property type="match status" value="1"/>
</dbReference>
<dbReference type="Proteomes" id="UP000419144">
    <property type="component" value="Unassembled WGS sequence"/>
</dbReference>
<dbReference type="PANTHER" id="PTHR19956:SF5">
    <property type="entry name" value="LAMIN TAIL DOMAIN-CONTAINING PROTEIN 2"/>
    <property type="match status" value="1"/>
</dbReference>
<reference evidence="4" key="1">
    <citation type="submission" date="2019-11" db="EMBL/GenBank/DDBJ databases">
        <title>Leishmania tarentolae CDS.</title>
        <authorList>
            <person name="Goto Y."/>
            <person name="Yamagishi J."/>
        </authorList>
    </citation>
    <scope>NUCLEOTIDE SEQUENCE [LARGE SCALE GENOMIC DNA]</scope>
    <source>
        <strain evidence="4">Parrot Tar II</strain>
    </source>
</reference>
<organism evidence="4 5">
    <name type="scientific">Leishmania tarentolae</name>
    <name type="common">Sauroleishmania tarentolae</name>
    <dbReference type="NCBI Taxonomy" id="5689"/>
    <lineage>
        <taxon>Eukaryota</taxon>
        <taxon>Discoba</taxon>
        <taxon>Euglenozoa</taxon>
        <taxon>Kinetoplastea</taxon>
        <taxon>Metakinetoplastina</taxon>
        <taxon>Trypanosomatida</taxon>
        <taxon>Trypanosomatidae</taxon>
        <taxon>Leishmaniinae</taxon>
        <taxon>Leishmania</taxon>
        <taxon>lizard Leishmania</taxon>
    </lineage>
</organism>
<dbReference type="InterPro" id="IPR000008">
    <property type="entry name" value="C2_dom"/>
</dbReference>
<dbReference type="PANTHER" id="PTHR19956">
    <property type="entry name" value="LAMIN TAIL DOMAIN-CONTAINING PROTEIN 2"/>
    <property type="match status" value="1"/>
</dbReference>
<dbReference type="EMBL" id="BLBS01000040">
    <property type="protein sequence ID" value="GET90298.1"/>
    <property type="molecule type" value="Genomic_DNA"/>
</dbReference>
<dbReference type="GO" id="GO:0005638">
    <property type="term" value="C:lamin filament"/>
    <property type="evidence" value="ECO:0007669"/>
    <property type="project" value="TreeGrafter"/>
</dbReference>
<accession>A0A640KLS6</accession>
<dbReference type="VEuPathDB" id="TriTrypDB:LtaPh_2903900"/>
<feature type="coiled-coil region" evidence="1">
    <location>
        <begin position="422"/>
        <end position="484"/>
    </location>
</feature>
<feature type="compositionally biased region" description="Polar residues" evidence="2">
    <location>
        <begin position="126"/>
        <end position="148"/>
    </location>
</feature>
<dbReference type="OrthoDB" id="265147at2759"/>
<keyword evidence="1" id="KW-0175">Coiled coil</keyword>
<dbReference type="PROSITE" id="PS50004">
    <property type="entry name" value="C2"/>
    <property type="match status" value="1"/>
</dbReference>
<feature type="coiled-coil region" evidence="1">
    <location>
        <begin position="323"/>
        <end position="350"/>
    </location>
</feature>
<evidence type="ECO:0000256" key="2">
    <source>
        <dbReference type="SAM" id="MobiDB-lite"/>
    </source>
</evidence>
<protein>
    <recommendedName>
        <fullName evidence="3">C2 domain-containing protein</fullName>
    </recommendedName>
</protein>
<dbReference type="FunFam" id="2.60.40.150:FF:000290">
    <property type="entry name" value="Domain_of_uncharacterized_function_(DUF3451)_-_pu tative"/>
    <property type="match status" value="1"/>
</dbReference>
<keyword evidence="5" id="KW-1185">Reference proteome</keyword>
<gene>
    <name evidence="4" type="ORF">LtaPh_2903900</name>
</gene>
<evidence type="ECO:0000259" key="3">
    <source>
        <dbReference type="PROSITE" id="PS50004"/>
    </source>
</evidence>
<evidence type="ECO:0000313" key="4">
    <source>
        <dbReference type="EMBL" id="GET90298.1"/>
    </source>
</evidence>
<feature type="region of interest" description="Disordered" evidence="2">
    <location>
        <begin position="112"/>
        <end position="148"/>
    </location>
</feature>
<feature type="coiled-coil region" evidence="1">
    <location>
        <begin position="34"/>
        <end position="68"/>
    </location>
</feature>
<dbReference type="InterPro" id="IPR052877">
    <property type="entry name" value="Lamin_tail_domain"/>
</dbReference>